<feature type="transmembrane region" description="Helical" evidence="2">
    <location>
        <begin position="70"/>
        <end position="91"/>
    </location>
</feature>
<gene>
    <name evidence="3" type="ORF">FHX73_12533</name>
</gene>
<organism evidence="3 4">
    <name type="scientific">Kitasatospora viridis</name>
    <dbReference type="NCBI Taxonomy" id="281105"/>
    <lineage>
        <taxon>Bacteria</taxon>
        <taxon>Bacillati</taxon>
        <taxon>Actinomycetota</taxon>
        <taxon>Actinomycetes</taxon>
        <taxon>Kitasatosporales</taxon>
        <taxon>Streptomycetaceae</taxon>
        <taxon>Kitasatospora</taxon>
    </lineage>
</organism>
<proteinExistence type="predicted"/>
<dbReference type="Proteomes" id="UP000317940">
    <property type="component" value="Unassembled WGS sequence"/>
</dbReference>
<dbReference type="RefSeq" id="WP_145909013.1">
    <property type="nucleotide sequence ID" value="NZ_BAAAMZ010000010.1"/>
</dbReference>
<dbReference type="AlphaFoldDB" id="A0A561TWD2"/>
<dbReference type="OrthoDB" id="4559029at2"/>
<keyword evidence="4" id="KW-1185">Reference proteome</keyword>
<feature type="transmembrane region" description="Helical" evidence="2">
    <location>
        <begin position="103"/>
        <end position="124"/>
    </location>
</feature>
<sequence length="157" mass="16505">MARLLRAALLVAGLGVLGYGGYGFLTDPYITDPVSVLVWAGGALVVHDGWWLPLVCLVGACAVRGPVLRWWLIVAAAVTAVGLPAVLRAGMPRVNRTVLPLPYLRNLVLVLAATAGLALIVALARRWRGARGGVSRRAGPQTPSSGRPARGRKGSRE</sequence>
<evidence type="ECO:0000256" key="2">
    <source>
        <dbReference type="SAM" id="Phobius"/>
    </source>
</evidence>
<keyword evidence="2" id="KW-0472">Membrane</keyword>
<evidence type="ECO:0000313" key="4">
    <source>
        <dbReference type="Proteomes" id="UP000317940"/>
    </source>
</evidence>
<feature type="transmembrane region" description="Helical" evidence="2">
    <location>
        <begin position="7"/>
        <end position="25"/>
    </location>
</feature>
<dbReference type="EMBL" id="VIWT01000002">
    <property type="protein sequence ID" value="TWF91418.1"/>
    <property type="molecule type" value="Genomic_DNA"/>
</dbReference>
<name>A0A561TWD2_9ACTN</name>
<protein>
    <submittedName>
        <fullName evidence="3">Uncharacterized protein</fullName>
    </submittedName>
</protein>
<feature type="transmembrane region" description="Helical" evidence="2">
    <location>
        <begin position="37"/>
        <end position="63"/>
    </location>
</feature>
<accession>A0A561TWD2</accession>
<keyword evidence="2" id="KW-0812">Transmembrane</keyword>
<comment type="caution">
    <text evidence="3">The sequence shown here is derived from an EMBL/GenBank/DDBJ whole genome shotgun (WGS) entry which is preliminary data.</text>
</comment>
<evidence type="ECO:0000256" key="1">
    <source>
        <dbReference type="SAM" id="MobiDB-lite"/>
    </source>
</evidence>
<feature type="region of interest" description="Disordered" evidence="1">
    <location>
        <begin position="133"/>
        <end position="157"/>
    </location>
</feature>
<keyword evidence="2" id="KW-1133">Transmembrane helix</keyword>
<evidence type="ECO:0000313" key="3">
    <source>
        <dbReference type="EMBL" id="TWF91418.1"/>
    </source>
</evidence>
<reference evidence="3 4" key="1">
    <citation type="submission" date="2019-06" db="EMBL/GenBank/DDBJ databases">
        <title>Sequencing the genomes of 1000 actinobacteria strains.</title>
        <authorList>
            <person name="Klenk H.-P."/>
        </authorList>
    </citation>
    <scope>NUCLEOTIDE SEQUENCE [LARGE SCALE GENOMIC DNA]</scope>
    <source>
        <strain evidence="3 4">DSM 44826</strain>
    </source>
</reference>